<dbReference type="Gene3D" id="1.10.10.10">
    <property type="entry name" value="Winged helix-like DNA-binding domain superfamily/Winged helix DNA-binding domain"/>
    <property type="match status" value="1"/>
</dbReference>
<dbReference type="PROSITE" id="PS50005">
    <property type="entry name" value="TPR"/>
    <property type="match status" value="1"/>
</dbReference>
<dbReference type="InParanoid" id="A0A1H9KC05"/>
<dbReference type="SMART" id="SM00028">
    <property type="entry name" value="TPR"/>
    <property type="match status" value="4"/>
</dbReference>
<dbReference type="SUPFAM" id="SSF48452">
    <property type="entry name" value="TPR-like"/>
    <property type="match status" value="1"/>
</dbReference>
<evidence type="ECO:0000256" key="9">
    <source>
        <dbReference type="SAM" id="Phobius"/>
    </source>
</evidence>
<accession>A0A1H9KC05</accession>
<dbReference type="GO" id="GO:0005737">
    <property type="term" value="C:cytoplasm"/>
    <property type="evidence" value="ECO:0007669"/>
    <property type="project" value="UniProtKB-SubCell"/>
</dbReference>
<evidence type="ECO:0000313" key="11">
    <source>
        <dbReference type="Proteomes" id="UP000199021"/>
    </source>
</evidence>
<dbReference type="RefSeq" id="WP_139211921.1">
    <property type="nucleotide sequence ID" value="NZ_FOFB01000020.1"/>
</dbReference>
<comment type="subcellular location">
    <subcellularLocation>
        <location evidence="1">Cytoplasm</location>
    </subcellularLocation>
</comment>
<dbReference type="SUPFAM" id="SSF46894">
    <property type="entry name" value="C-terminal effector domain of the bipartite response regulators"/>
    <property type="match status" value="1"/>
</dbReference>
<feature type="compositionally biased region" description="Polar residues" evidence="8">
    <location>
        <begin position="37"/>
        <end position="49"/>
    </location>
</feature>
<dbReference type="STRING" id="478744.SAMN05444359_12043"/>
<evidence type="ECO:0000256" key="6">
    <source>
        <dbReference type="PROSITE-ProRule" id="PRU00339"/>
    </source>
</evidence>
<feature type="transmembrane region" description="Helical" evidence="9">
    <location>
        <begin position="396"/>
        <end position="414"/>
    </location>
</feature>
<dbReference type="PANTHER" id="PTHR46630">
    <property type="entry name" value="TETRATRICOPEPTIDE REPEAT PROTEIN 29"/>
    <property type="match status" value="1"/>
</dbReference>
<dbReference type="Proteomes" id="UP000199021">
    <property type="component" value="Unassembled WGS sequence"/>
</dbReference>
<sequence length="582" mass="66696">MIGDELQISTIKPTKPAHEGGTNRGTTLFKTGKRSGDTGTSSQKPFLSNFNPPTLHSTRSLIFSLLFLYSLSLTGQANFRAGYERENPVPQDSILPTEQRLSAHLKWLSTVENKEDTLLRIFGEIYVFYDYVRMQDYTTATEHLLIAESLANTSQNEGWKGGVAYRRGHLWVILRETDEAIGAYENAARWCEAAGDSLCMAESLEQLSAMHALKDSFEIARNYFYRALPLLEKYGAKKNLQTAHANFGNLLLQEGSYHEAIPYLTIAKDLAQELHLKRPFGKAINNLSHAYSLIGKTDMAINGFQQAIRFNEENGFTENIVQNYAGLRELYENQTNYKLAYEYQDKFRYLRDSLIGSKTKLQIARLEENFRMAEKQLKLEASEKDLLTSQRRAERFGVAIFLLLMVSAATWWFWQRRLRESRAKIEEGKQNLKTLTRLLSEKNAALVKLNKTYKTSTFPSAEESHKAEEPKYSAPENNVYSYNLDNTILTSADWEDFKAQFNRAHPGYLQRLRMQFPHLTEAEERLFLLIKLSLNTNEIANILGISSGGVKKTRNRLRKKLPLQAEDSLENFVRSFSKRIHA</sequence>
<evidence type="ECO:0000256" key="7">
    <source>
        <dbReference type="SAM" id="Coils"/>
    </source>
</evidence>
<dbReference type="InterPro" id="IPR051476">
    <property type="entry name" value="Bac_ResReg_Asp_Phosphatase"/>
</dbReference>
<dbReference type="Gene3D" id="1.25.40.10">
    <property type="entry name" value="Tetratricopeptide repeat domain"/>
    <property type="match status" value="1"/>
</dbReference>
<evidence type="ECO:0000313" key="10">
    <source>
        <dbReference type="EMBL" id="SEQ96726.1"/>
    </source>
</evidence>
<dbReference type="OrthoDB" id="9778366at2"/>
<comment type="similarity">
    <text evidence="5">Belongs to the Rap family.</text>
</comment>
<evidence type="ECO:0008006" key="12">
    <source>
        <dbReference type="Google" id="ProtNLM"/>
    </source>
</evidence>
<evidence type="ECO:0000256" key="8">
    <source>
        <dbReference type="SAM" id="MobiDB-lite"/>
    </source>
</evidence>
<evidence type="ECO:0000256" key="3">
    <source>
        <dbReference type="ARBA" id="ARBA00022737"/>
    </source>
</evidence>
<dbReference type="InterPro" id="IPR011990">
    <property type="entry name" value="TPR-like_helical_dom_sf"/>
</dbReference>
<feature type="region of interest" description="Disordered" evidence="8">
    <location>
        <begin position="1"/>
        <end position="49"/>
    </location>
</feature>
<keyword evidence="4 6" id="KW-0802">TPR repeat</keyword>
<organism evidence="10 11">
    <name type="scientific">Neolewinella agarilytica</name>
    <dbReference type="NCBI Taxonomy" id="478744"/>
    <lineage>
        <taxon>Bacteria</taxon>
        <taxon>Pseudomonadati</taxon>
        <taxon>Bacteroidota</taxon>
        <taxon>Saprospiria</taxon>
        <taxon>Saprospirales</taxon>
        <taxon>Lewinellaceae</taxon>
        <taxon>Neolewinella</taxon>
    </lineage>
</organism>
<proteinExistence type="inferred from homology"/>
<evidence type="ECO:0000256" key="4">
    <source>
        <dbReference type="ARBA" id="ARBA00022803"/>
    </source>
</evidence>
<dbReference type="GO" id="GO:0003677">
    <property type="term" value="F:DNA binding"/>
    <property type="evidence" value="ECO:0007669"/>
    <property type="project" value="InterPro"/>
</dbReference>
<keyword evidence="11" id="KW-1185">Reference proteome</keyword>
<dbReference type="InterPro" id="IPR019734">
    <property type="entry name" value="TPR_rpt"/>
</dbReference>
<feature type="repeat" description="TPR" evidence="6">
    <location>
        <begin position="281"/>
        <end position="314"/>
    </location>
</feature>
<evidence type="ECO:0000256" key="2">
    <source>
        <dbReference type="ARBA" id="ARBA00022490"/>
    </source>
</evidence>
<dbReference type="InterPro" id="IPR016032">
    <property type="entry name" value="Sig_transdc_resp-reg_C-effctor"/>
</dbReference>
<keyword evidence="3" id="KW-0677">Repeat</keyword>
<keyword evidence="9" id="KW-0812">Transmembrane</keyword>
<dbReference type="GO" id="GO:0006355">
    <property type="term" value="P:regulation of DNA-templated transcription"/>
    <property type="evidence" value="ECO:0007669"/>
    <property type="project" value="InterPro"/>
</dbReference>
<dbReference type="AlphaFoldDB" id="A0A1H9KC05"/>
<keyword evidence="9" id="KW-0472">Membrane</keyword>
<name>A0A1H9KC05_9BACT</name>
<evidence type="ECO:0000256" key="5">
    <source>
        <dbReference type="ARBA" id="ARBA00038253"/>
    </source>
</evidence>
<gene>
    <name evidence="10" type="ORF">SAMN05444359_12043</name>
</gene>
<protein>
    <recommendedName>
        <fullName evidence="12">Tetratricopeptide repeat-containing protein</fullName>
    </recommendedName>
</protein>
<dbReference type="InterPro" id="IPR036388">
    <property type="entry name" value="WH-like_DNA-bd_sf"/>
</dbReference>
<keyword evidence="2" id="KW-0963">Cytoplasm</keyword>
<reference evidence="11" key="1">
    <citation type="submission" date="2016-10" db="EMBL/GenBank/DDBJ databases">
        <authorList>
            <person name="Varghese N."/>
            <person name="Submissions S."/>
        </authorList>
    </citation>
    <scope>NUCLEOTIDE SEQUENCE [LARGE SCALE GENOMIC DNA]</scope>
    <source>
        <strain evidence="11">DSM 24740</strain>
    </source>
</reference>
<evidence type="ECO:0000256" key="1">
    <source>
        <dbReference type="ARBA" id="ARBA00004496"/>
    </source>
</evidence>
<keyword evidence="7" id="KW-0175">Coiled coil</keyword>
<dbReference type="EMBL" id="FOFB01000020">
    <property type="protein sequence ID" value="SEQ96726.1"/>
    <property type="molecule type" value="Genomic_DNA"/>
</dbReference>
<keyword evidence="9" id="KW-1133">Transmembrane helix</keyword>
<dbReference type="PANTHER" id="PTHR46630:SF1">
    <property type="entry name" value="TETRATRICOPEPTIDE REPEAT PROTEIN 29"/>
    <property type="match status" value="1"/>
</dbReference>
<feature type="coiled-coil region" evidence="7">
    <location>
        <begin position="418"/>
        <end position="452"/>
    </location>
</feature>